<sequence length="84" mass="9454">MRFDWPSATGYVSCIAIPGYATFVLKKLLRQETESASNIEIFSRQQPAHLSGSTTSQTISLQLFTRHLNPGFLPCCIDELERFS</sequence>
<protein>
    <submittedName>
        <fullName evidence="1">Uncharacterized protein</fullName>
    </submittedName>
</protein>
<proteinExistence type="predicted"/>
<evidence type="ECO:0000313" key="1">
    <source>
        <dbReference type="EMBL" id="SES88447.1"/>
    </source>
</evidence>
<dbReference type="Proteomes" id="UP000183339">
    <property type="component" value="Unassembled WGS sequence"/>
</dbReference>
<dbReference type="EMBL" id="FOHI01000002">
    <property type="protein sequence ID" value="SES88447.1"/>
    <property type="molecule type" value="Genomic_DNA"/>
</dbReference>
<reference evidence="1 2" key="1">
    <citation type="submission" date="2016-10" db="EMBL/GenBank/DDBJ databases">
        <authorList>
            <person name="de Groot N.N."/>
        </authorList>
    </citation>
    <scope>NUCLEOTIDE SEQUENCE [LARGE SCALE GENOMIC DNA]</scope>
    <source>
        <strain evidence="1 2">Nl7</strain>
    </source>
</reference>
<accession>A0A1I0A2X0</accession>
<dbReference type="AlphaFoldDB" id="A0A1I0A2X0"/>
<name>A0A1I0A2X0_9PROT</name>
<gene>
    <name evidence="1" type="ORF">SAMN05216412_10284</name>
</gene>
<evidence type="ECO:0000313" key="2">
    <source>
        <dbReference type="Proteomes" id="UP000183339"/>
    </source>
</evidence>
<organism evidence="1 2">
    <name type="scientific">Nitrosospira multiformis</name>
    <dbReference type="NCBI Taxonomy" id="1231"/>
    <lineage>
        <taxon>Bacteria</taxon>
        <taxon>Pseudomonadati</taxon>
        <taxon>Pseudomonadota</taxon>
        <taxon>Betaproteobacteria</taxon>
        <taxon>Nitrosomonadales</taxon>
        <taxon>Nitrosomonadaceae</taxon>
        <taxon>Nitrosospira</taxon>
    </lineage>
</organism>